<evidence type="ECO:0000256" key="1">
    <source>
        <dbReference type="ARBA" id="ARBA00023125"/>
    </source>
</evidence>
<dbReference type="GO" id="GO:0000976">
    <property type="term" value="F:transcription cis-regulatory region binding"/>
    <property type="evidence" value="ECO:0007669"/>
    <property type="project" value="TreeGrafter"/>
</dbReference>
<reference evidence="4 5" key="1">
    <citation type="submission" date="2017-10" db="EMBL/GenBank/DDBJ databases">
        <title>Genome sequence of Caulobacter mirabilis FWC38.</title>
        <authorList>
            <person name="Fiebig A."/>
            <person name="Crosson S."/>
        </authorList>
    </citation>
    <scope>NUCLEOTIDE SEQUENCE [LARGE SCALE GENOMIC DNA]</scope>
    <source>
        <strain evidence="4 5">FWC 38</strain>
    </source>
</reference>
<dbReference type="PANTHER" id="PTHR30055:SF223">
    <property type="entry name" value="HTH-TYPE TRANSCRIPTIONAL REGULATOR UIDR"/>
    <property type="match status" value="1"/>
</dbReference>
<keyword evidence="1 2" id="KW-0238">DNA-binding</keyword>
<dbReference type="PRINTS" id="PR00455">
    <property type="entry name" value="HTHTETR"/>
</dbReference>
<dbReference type="InterPro" id="IPR050109">
    <property type="entry name" value="HTH-type_TetR-like_transc_reg"/>
</dbReference>
<organism evidence="4 5">
    <name type="scientific">Caulobacter mirabilis</name>
    <dbReference type="NCBI Taxonomy" id="69666"/>
    <lineage>
        <taxon>Bacteria</taxon>
        <taxon>Pseudomonadati</taxon>
        <taxon>Pseudomonadota</taxon>
        <taxon>Alphaproteobacteria</taxon>
        <taxon>Caulobacterales</taxon>
        <taxon>Caulobacteraceae</taxon>
        <taxon>Caulobacter</taxon>
    </lineage>
</organism>
<accession>A0A2D2AYS3</accession>
<dbReference type="Proteomes" id="UP000228945">
    <property type="component" value="Chromosome"/>
</dbReference>
<protein>
    <submittedName>
        <fullName evidence="4">TetR family transcriptional regulator</fullName>
    </submittedName>
</protein>
<evidence type="ECO:0000313" key="4">
    <source>
        <dbReference type="EMBL" id="ATQ43160.1"/>
    </source>
</evidence>
<dbReference type="AlphaFoldDB" id="A0A2D2AYS3"/>
<evidence type="ECO:0000256" key="2">
    <source>
        <dbReference type="PROSITE-ProRule" id="PRU00335"/>
    </source>
</evidence>
<dbReference type="EMBL" id="CP024201">
    <property type="protein sequence ID" value="ATQ43160.1"/>
    <property type="molecule type" value="Genomic_DNA"/>
</dbReference>
<dbReference type="Gene3D" id="1.10.357.10">
    <property type="entry name" value="Tetracycline Repressor, domain 2"/>
    <property type="match status" value="1"/>
</dbReference>
<dbReference type="PROSITE" id="PS50977">
    <property type="entry name" value="HTH_TETR_2"/>
    <property type="match status" value="1"/>
</dbReference>
<dbReference type="OrthoDB" id="9811084at2"/>
<gene>
    <name evidence="4" type="ORF">CSW64_12415</name>
</gene>
<name>A0A2D2AYS3_9CAUL</name>
<feature type="DNA-binding region" description="H-T-H motif" evidence="2">
    <location>
        <begin position="27"/>
        <end position="46"/>
    </location>
</feature>
<dbReference type="KEGG" id="cmb:CSW64_12415"/>
<evidence type="ECO:0000313" key="5">
    <source>
        <dbReference type="Proteomes" id="UP000228945"/>
    </source>
</evidence>
<sequence>MPREERRRQLLETAATVIRTEGTDALTLARLAEQAGVTKPIAYEHFGTRAGLLIALYRHFDEQQSEAVHAALAETARTLDDAVAIVAAAYVDCVLQAGPEYGAIAAALSASEEMSDVRQTLREGYVDLYQAALARFVLDPAAVSRPLLLGLIAAADGLSEAAAAERMSRDEAVDALSRIMLGALRD</sequence>
<proteinExistence type="predicted"/>
<feature type="domain" description="HTH tetR-type" evidence="3">
    <location>
        <begin position="4"/>
        <end position="64"/>
    </location>
</feature>
<dbReference type="InterPro" id="IPR001647">
    <property type="entry name" value="HTH_TetR"/>
</dbReference>
<keyword evidence="5" id="KW-1185">Reference proteome</keyword>
<evidence type="ECO:0000259" key="3">
    <source>
        <dbReference type="PROSITE" id="PS50977"/>
    </source>
</evidence>
<dbReference type="GO" id="GO:0003700">
    <property type="term" value="F:DNA-binding transcription factor activity"/>
    <property type="evidence" value="ECO:0007669"/>
    <property type="project" value="TreeGrafter"/>
</dbReference>
<dbReference type="Pfam" id="PF00440">
    <property type="entry name" value="TetR_N"/>
    <property type="match status" value="1"/>
</dbReference>
<dbReference type="PANTHER" id="PTHR30055">
    <property type="entry name" value="HTH-TYPE TRANSCRIPTIONAL REGULATOR RUTR"/>
    <property type="match status" value="1"/>
</dbReference>
<dbReference type="SUPFAM" id="SSF46689">
    <property type="entry name" value="Homeodomain-like"/>
    <property type="match status" value="1"/>
</dbReference>
<dbReference type="InterPro" id="IPR009057">
    <property type="entry name" value="Homeodomain-like_sf"/>
</dbReference>